<feature type="transmembrane region" description="Helical" evidence="6">
    <location>
        <begin position="389"/>
        <end position="410"/>
    </location>
</feature>
<feature type="transmembrane region" description="Helical" evidence="6">
    <location>
        <begin position="41"/>
        <end position="60"/>
    </location>
</feature>
<evidence type="ECO:0000256" key="2">
    <source>
        <dbReference type="ARBA" id="ARBA00022475"/>
    </source>
</evidence>
<gene>
    <name evidence="7" type="ORF">SAMN05421813_103218</name>
</gene>
<feature type="transmembrane region" description="Helical" evidence="6">
    <location>
        <begin position="12"/>
        <end position="35"/>
    </location>
</feature>
<feature type="transmembrane region" description="Helical" evidence="6">
    <location>
        <begin position="123"/>
        <end position="142"/>
    </location>
</feature>
<sequence length="500" mass="57516">MSAIKKFAGQTAIYGFSSVITRFLNFFLTPVYVGLYSPKVYGIFSVMYSWASMLNALLAFGMETTYFRYLNKYENDKQKVYNNTFFTVSLMALMFLLFTFLFVDDIAAWMQMGKVYDPDYARYIKYFIYILVADALAVIPFAKVRADGRPIRYSIIKFVNILTFIGLNLLFIFVFPLIIKEGWFGAEYLIGWYREGWVGYVFISNLIASLITLLLLVPELLKLTFTYDVTLVKEMFIYSLPVLIANISFIINENIDKIFLGQLLPPAIADQEVGIYAACYKIAVFLSIFINAFRLGAEPFFFSHAKNKNATETYARIMNFFVIAVSLIFVLLVANIEMLKYFVTGKNAAEQALYWSGLRVVPILLFGYVSLGIYINLSIWYKLSDQTRYGLYISGIGAILTIILNIIFIPEYSYMASAWISLTAYTVMMVLSYLWGQRNYPIPYKIKKNIIYLLSSVCIVFVAFVVFDRNLLIGNALFLIFTFIIIFVERKELKAIFAIK</sequence>
<feature type="transmembrane region" description="Helical" evidence="6">
    <location>
        <begin position="275"/>
        <end position="296"/>
    </location>
</feature>
<feature type="transmembrane region" description="Helical" evidence="6">
    <location>
        <begin position="416"/>
        <end position="436"/>
    </location>
</feature>
<feature type="transmembrane region" description="Helical" evidence="6">
    <location>
        <begin position="356"/>
        <end position="377"/>
    </location>
</feature>
<feature type="transmembrane region" description="Helical" evidence="6">
    <location>
        <begin position="448"/>
        <end position="466"/>
    </location>
</feature>
<dbReference type="Proteomes" id="UP000199226">
    <property type="component" value="Unassembled WGS sequence"/>
</dbReference>
<evidence type="ECO:0000256" key="3">
    <source>
        <dbReference type="ARBA" id="ARBA00022692"/>
    </source>
</evidence>
<dbReference type="EMBL" id="FNHH01000003">
    <property type="protein sequence ID" value="SDL91207.1"/>
    <property type="molecule type" value="Genomic_DNA"/>
</dbReference>
<name>A0A1G9NYU9_9SPHI</name>
<dbReference type="GO" id="GO:0005886">
    <property type="term" value="C:plasma membrane"/>
    <property type="evidence" value="ECO:0007669"/>
    <property type="project" value="UniProtKB-SubCell"/>
</dbReference>
<feature type="transmembrane region" description="Helical" evidence="6">
    <location>
        <begin position="317"/>
        <end position="336"/>
    </location>
</feature>
<comment type="subcellular location">
    <subcellularLocation>
        <location evidence="1">Cell membrane</location>
        <topology evidence="1">Multi-pass membrane protein</topology>
    </subcellularLocation>
</comment>
<evidence type="ECO:0000256" key="4">
    <source>
        <dbReference type="ARBA" id="ARBA00022989"/>
    </source>
</evidence>
<feature type="transmembrane region" description="Helical" evidence="6">
    <location>
        <begin position="154"/>
        <end position="177"/>
    </location>
</feature>
<evidence type="ECO:0000313" key="7">
    <source>
        <dbReference type="EMBL" id="SDL91207.1"/>
    </source>
</evidence>
<dbReference type="RefSeq" id="WP_090700227.1">
    <property type="nucleotide sequence ID" value="NZ_FNHH01000003.1"/>
</dbReference>
<evidence type="ECO:0000256" key="6">
    <source>
        <dbReference type="SAM" id="Phobius"/>
    </source>
</evidence>
<feature type="transmembrane region" description="Helical" evidence="6">
    <location>
        <begin position="236"/>
        <end position="255"/>
    </location>
</feature>
<keyword evidence="3 6" id="KW-0812">Transmembrane</keyword>
<protein>
    <submittedName>
        <fullName evidence="7">Membrane protein involved in the export of O-antigen and teichoic acid</fullName>
    </submittedName>
</protein>
<feature type="transmembrane region" description="Helical" evidence="6">
    <location>
        <begin position="80"/>
        <end position="103"/>
    </location>
</feature>
<reference evidence="8" key="1">
    <citation type="submission" date="2016-10" db="EMBL/GenBank/DDBJ databases">
        <authorList>
            <person name="Varghese N."/>
            <person name="Submissions S."/>
        </authorList>
    </citation>
    <scope>NUCLEOTIDE SEQUENCE [LARGE SCALE GENOMIC DNA]</scope>
    <source>
        <strain evidence="8">DSM 24536</strain>
    </source>
</reference>
<keyword evidence="2" id="KW-1003">Cell membrane</keyword>
<feature type="transmembrane region" description="Helical" evidence="6">
    <location>
        <begin position="472"/>
        <end position="488"/>
    </location>
</feature>
<proteinExistence type="predicted"/>
<feature type="transmembrane region" description="Helical" evidence="6">
    <location>
        <begin position="197"/>
        <end position="216"/>
    </location>
</feature>
<dbReference type="InterPro" id="IPR050833">
    <property type="entry name" value="Poly_Biosynth_Transport"/>
</dbReference>
<dbReference type="PANTHER" id="PTHR30250:SF11">
    <property type="entry name" value="O-ANTIGEN TRANSPORTER-RELATED"/>
    <property type="match status" value="1"/>
</dbReference>
<evidence type="ECO:0000256" key="5">
    <source>
        <dbReference type="ARBA" id="ARBA00023136"/>
    </source>
</evidence>
<dbReference type="Pfam" id="PF01943">
    <property type="entry name" value="Polysacc_synt"/>
    <property type="match status" value="1"/>
</dbReference>
<keyword evidence="8" id="KW-1185">Reference proteome</keyword>
<dbReference type="OrthoDB" id="9814608at2"/>
<organism evidence="7 8">
    <name type="scientific">Daejeonella rubra</name>
    <dbReference type="NCBI Taxonomy" id="990371"/>
    <lineage>
        <taxon>Bacteria</taxon>
        <taxon>Pseudomonadati</taxon>
        <taxon>Bacteroidota</taxon>
        <taxon>Sphingobacteriia</taxon>
        <taxon>Sphingobacteriales</taxon>
        <taxon>Sphingobacteriaceae</taxon>
        <taxon>Daejeonella</taxon>
    </lineage>
</organism>
<keyword evidence="4 6" id="KW-1133">Transmembrane helix</keyword>
<keyword evidence="5 6" id="KW-0472">Membrane</keyword>
<dbReference type="STRING" id="990371.SAMN05421813_103218"/>
<accession>A0A1G9NYU9</accession>
<dbReference type="AlphaFoldDB" id="A0A1G9NYU9"/>
<dbReference type="PANTHER" id="PTHR30250">
    <property type="entry name" value="PST FAMILY PREDICTED COLANIC ACID TRANSPORTER"/>
    <property type="match status" value="1"/>
</dbReference>
<evidence type="ECO:0000256" key="1">
    <source>
        <dbReference type="ARBA" id="ARBA00004651"/>
    </source>
</evidence>
<evidence type="ECO:0000313" key="8">
    <source>
        <dbReference type="Proteomes" id="UP000199226"/>
    </source>
</evidence>
<dbReference type="InterPro" id="IPR002797">
    <property type="entry name" value="Polysacc_synth"/>
</dbReference>